<comment type="similarity">
    <text evidence="1">Belongs to the short-chain dehydrogenases/reductases (SDR) family.</text>
</comment>
<protein>
    <recommendedName>
        <fullName evidence="5">General stress protein 39</fullName>
    </recommendedName>
</protein>
<comment type="caution">
    <text evidence="3">The sequence shown here is derived from an EMBL/GenBank/DDBJ whole genome shotgun (WGS) entry which is preliminary data.</text>
</comment>
<dbReference type="GO" id="GO:0016614">
    <property type="term" value="F:oxidoreductase activity, acting on CH-OH group of donors"/>
    <property type="evidence" value="ECO:0007669"/>
    <property type="project" value="UniProtKB-ARBA"/>
</dbReference>
<dbReference type="HOGENOM" id="CLU_010194_4_1_9"/>
<accession>G9QKK0</accession>
<dbReference type="InterPro" id="IPR002347">
    <property type="entry name" value="SDR_fam"/>
</dbReference>
<dbReference type="InterPro" id="IPR036291">
    <property type="entry name" value="NAD(P)-bd_dom_sf"/>
</dbReference>
<dbReference type="InterPro" id="IPR020904">
    <property type="entry name" value="Sc_DH/Rdtase_CS"/>
</dbReference>
<dbReference type="PATRIC" id="fig|665952.3.peg.1542"/>
<dbReference type="EMBL" id="ACWF01000081">
    <property type="protein sequence ID" value="EHL78330.1"/>
    <property type="molecule type" value="Genomic_DNA"/>
</dbReference>
<keyword evidence="4" id="KW-1185">Reference proteome</keyword>
<dbReference type="RefSeq" id="WP_003353857.1">
    <property type="nucleotide sequence ID" value="NZ_JH414751.1"/>
</dbReference>
<dbReference type="AlphaFoldDB" id="G9QKK0"/>
<dbReference type="PANTHER" id="PTHR48107">
    <property type="entry name" value="NADPH-DEPENDENT ALDEHYDE REDUCTASE-LIKE PROTEIN, CHLOROPLASTIC-RELATED"/>
    <property type="match status" value="1"/>
</dbReference>
<name>G9QKK0_9BACI</name>
<gene>
    <name evidence="3" type="ORF">HMPREF1015_01689</name>
</gene>
<evidence type="ECO:0000313" key="4">
    <source>
        <dbReference type="Proteomes" id="UP000011747"/>
    </source>
</evidence>
<dbReference type="PRINTS" id="PR00081">
    <property type="entry name" value="GDHRDH"/>
</dbReference>
<dbReference type="Pfam" id="PF13561">
    <property type="entry name" value="adh_short_C2"/>
    <property type="match status" value="1"/>
</dbReference>
<keyword evidence="2" id="KW-0560">Oxidoreductase</keyword>
<dbReference type="FunFam" id="3.40.50.720:FF:000084">
    <property type="entry name" value="Short-chain dehydrogenase reductase"/>
    <property type="match status" value="1"/>
</dbReference>
<proteinExistence type="inferred from homology"/>
<organism evidence="3 4">
    <name type="scientific">Bacillus smithii 7_3_47FAA</name>
    <dbReference type="NCBI Taxonomy" id="665952"/>
    <lineage>
        <taxon>Bacteria</taxon>
        <taxon>Bacillati</taxon>
        <taxon>Bacillota</taxon>
        <taxon>Bacilli</taxon>
        <taxon>Bacillales</taxon>
        <taxon>Bacillaceae</taxon>
        <taxon>Bacillus</taxon>
    </lineage>
</organism>
<dbReference type="PROSITE" id="PS00061">
    <property type="entry name" value="ADH_SHORT"/>
    <property type="match status" value="1"/>
</dbReference>
<dbReference type="GO" id="GO:0008206">
    <property type="term" value="P:bile acid metabolic process"/>
    <property type="evidence" value="ECO:0007669"/>
    <property type="project" value="UniProtKB-ARBA"/>
</dbReference>
<evidence type="ECO:0000256" key="2">
    <source>
        <dbReference type="ARBA" id="ARBA00023002"/>
    </source>
</evidence>
<dbReference type="SUPFAM" id="SSF51735">
    <property type="entry name" value="NAD(P)-binding Rossmann-fold domains"/>
    <property type="match status" value="1"/>
</dbReference>
<reference evidence="3 4" key="1">
    <citation type="submission" date="2011-09" db="EMBL/GenBank/DDBJ databases">
        <title>The Genome Sequence of Bacillus smithii 7_3_47FAA.</title>
        <authorList>
            <consortium name="The Broad Institute Genome Sequencing Platform"/>
            <person name="Earl A."/>
            <person name="Ward D."/>
            <person name="Feldgarden M."/>
            <person name="Gevers D."/>
            <person name="Daigneault M."/>
            <person name="Strauss J."/>
            <person name="Allen-Vercoe E."/>
            <person name="Young S.K."/>
            <person name="Zeng Q."/>
            <person name="Gargeya S."/>
            <person name="Fitzgerald M."/>
            <person name="Haas B."/>
            <person name="Abouelleil A."/>
            <person name="Alvarado L."/>
            <person name="Arachchi H.M."/>
            <person name="Berlin A."/>
            <person name="Brown A."/>
            <person name="Chapman S.B."/>
            <person name="Chen Z."/>
            <person name="Dunbar C."/>
            <person name="Freedman E."/>
            <person name="Gearin G."/>
            <person name="Goldberg J."/>
            <person name="Griggs A."/>
            <person name="Gujja S."/>
            <person name="Heiman D."/>
            <person name="Howarth C."/>
            <person name="Larson L."/>
            <person name="Lui A."/>
            <person name="MacDonald P.J.P."/>
            <person name="Montmayeur A."/>
            <person name="Murphy C."/>
            <person name="Neiman D."/>
            <person name="Pearson M."/>
            <person name="Priest M."/>
            <person name="Roberts A."/>
            <person name="Saif S."/>
            <person name="Shea T."/>
            <person name="Shenoy N."/>
            <person name="Sisk P."/>
            <person name="Stolte C."/>
            <person name="Sykes S."/>
            <person name="Wortman J."/>
            <person name="Nusbaum C."/>
            <person name="Birren B."/>
        </authorList>
    </citation>
    <scope>NUCLEOTIDE SEQUENCE [LARGE SCALE GENOMIC DNA]</scope>
    <source>
        <strain evidence="3 4">7_3_47FAA</strain>
    </source>
</reference>
<evidence type="ECO:0000313" key="3">
    <source>
        <dbReference type="EMBL" id="EHL78330.1"/>
    </source>
</evidence>
<dbReference type="PRINTS" id="PR00080">
    <property type="entry name" value="SDRFAMILY"/>
</dbReference>
<sequence>MMYGHPYDRRLFSPENDWRRNKGEIFGIPPQHQPIQPGVESLMIPRPTVDDPDYKGSGKLKNKTVVVTGGDSGIGAAAAIAFGKEGADVVIAYYAEYENEDAFRTKRKIEESGRRCLLIPGDLKNERHCREVIGKAIDAFGKLDILVNNHAVQFPQNSLLDITSEQWDLTFKTNIYSFFYLTKAALYYLKRGSSIINTASVVAYEGNDLLLDYTASKGAIVGFTRALAKNLVRKGIRVNAVAPGPIWTPLIPSSYSAEYVATKFGKDTTMGRPGQPFELAPAYVFLASDDSSYVTGQVVHVNGGIITGS</sequence>
<dbReference type="NCBIfam" id="NF005214">
    <property type="entry name" value="PRK06701.1"/>
    <property type="match status" value="1"/>
</dbReference>
<evidence type="ECO:0000256" key="1">
    <source>
        <dbReference type="ARBA" id="ARBA00006484"/>
    </source>
</evidence>
<dbReference type="PANTHER" id="PTHR48107:SF16">
    <property type="entry name" value="NADPH-DEPENDENT ALDEHYDE REDUCTASE 1, CHLOROPLASTIC"/>
    <property type="match status" value="1"/>
</dbReference>
<evidence type="ECO:0008006" key="5">
    <source>
        <dbReference type="Google" id="ProtNLM"/>
    </source>
</evidence>
<dbReference type="Gene3D" id="3.40.50.720">
    <property type="entry name" value="NAD(P)-binding Rossmann-like Domain"/>
    <property type="match status" value="1"/>
</dbReference>
<dbReference type="Proteomes" id="UP000011747">
    <property type="component" value="Unassembled WGS sequence"/>
</dbReference>